<sequence length="172" mass="18563">MTKSLKIKLLSLLILFPVLIGLSGWISAKADTPVLRFYRPSRGVHFYIPTPSYTPGATVSVGGPGDNFEGVGWYEPSSGSTIYEIQNPNSLEIMLTTSSAELYSLERAGWNYVTSTMKSGGSIPVYRLYCSGSGHFFTTNAAEKNALVAAGWSYEKIGFYASKAGIPANKIA</sequence>
<organism evidence="2 3">
    <name type="scientific">Lactococcus nasutitermitis</name>
    <dbReference type="NCBI Taxonomy" id="1652957"/>
    <lineage>
        <taxon>Bacteria</taxon>
        <taxon>Bacillati</taxon>
        <taxon>Bacillota</taxon>
        <taxon>Bacilli</taxon>
        <taxon>Lactobacillales</taxon>
        <taxon>Streptococcaceae</taxon>
        <taxon>Lactococcus</taxon>
    </lineage>
</organism>
<feature type="domain" description="DUF5648" evidence="1">
    <location>
        <begin position="33"/>
        <end position="161"/>
    </location>
</feature>
<comment type="caution">
    <text evidence="2">The sequence shown here is derived from an EMBL/GenBank/DDBJ whole genome shotgun (WGS) entry which is preliminary data.</text>
</comment>
<evidence type="ECO:0000259" key="1">
    <source>
        <dbReference type="Pfam" id="PF18885"/>
    </source>
</evidence>
<evidence type="ECO:0000313" key="2">
    <source>
        <dbReference type="EMBL" id="MFC4652883.1"/>
    </source>
</evidence>
<dbReference type="EMBL" id="JBHSGD010000006">
    <property type="protein sequence ID" value="MFC4652883.1"/>
    <property type="molecule type" value="Genomic_DNA"/>
</dbReference>
<dbReference type="Pfam" id="PF18885">
    <property type="entry name" value="DUF5648"/>
    <property type="match status" value="1"/>
</dbReference>
<evidence type="ECO:0000313" key="3">
    <source>
        <dbReference type="Proteomes" id="UP001595987"/>
    </source>
</evidence>
<gene>
    <name evidence="2" type="ORF">ACFO26_08160</name>
</gene>
<dbReference type="RefSeq" id="WP_379862564.1">
    <property type="nucleotide sequence ID" value="NZ_JBHSGD010000006.1"/>
</dbReference>
<dbReference type="Proteomes" id="UP001595987">
    <property type="component" value="Unassembled WGS sequence"/>
</dbReference>
<protein>
    <recommendedName>
        <fullName evidence="1">DUF5648 domain-containing protein</fullName>
    </recommendedName>
</protein>
<keyword evidence="3" id="KW-1185">Reference proteome</keyword>
<accession>A0ABV9JFZ6</accession>
<proteinExistence type="predicted"/>
<dbReference type="InterPro" id="IPR043708">
    <property type="entry name" value="DUF5648"/>
</dbReference>
<name>A0ABV9JFZ6_9LACT</name>
<reference evidence="3" key="1">
    <citation type="journal article" date="2019" name="Int. J. Syst. Evol. Microbiol.">
        <title>The Global Catalogue of Microorganisms (GCM) 10K type strain sequencing project: providing services to taxonomists for standard genome sequencing and annotation.</title>
        <authorList>
            <consortium name="The Broad Institute Genomics Platform"/>
            <consortium name="The Broad Institute Genome Sequencing Center for Infectious Disease"/>
            <person name="Wu L."/>
            <person name="Ma J."/>
        </authorList>
    </citation>
    <scope>NUCLEOTIDE SEQUENCE [LARGE SCALE GENOMIC DNA]</scope>
    <source>
        <strain evidence="3">CCUG 63287</strain>
    </source>
</reference>